<dbReference type="GO" id="GO:0009264">
    <property type="term" value="P:deoxyribonucleotide catabolic process"/>
    <property type="evidence" value="ECO:0007669"/>
    <property type="project" value="UniProtKB-UniRule"/>
</dbReference>
<feature type="active site" description="Proton donor/acceptor" evidence="7">
    <location>
        <position position="89"/>
    </location>
</feature>
<keyword evidence="4 7" id="KW-0704">Schiff base</keyword>
<sequence length="217" mass="22958">MHLNTTIDHTLLKPDATVEQIDRLCAEAREHAFASVCVLPWYVERAAAMLADTPVATCTVIGFPLGGTFTQTKVAEAMLAMDRGATELDMVINISALKSGEIDVVEADIAAVVSAVHGRKGIVKVIIETSLLTDAEKVGMCHVVTRIRADYIKTSTGFSTGGATLDDVRLLRANVGADVRVKASGGIRDRATAEAMLEAGASRLGTSAGVSIVRERH</sequence>
<dbReference type="GO" id="GO:0005737">
    <property type="term" value="C:cytoplasm"/>
    <property type="evidence" value="ECO:0007669"/>
    <property type="project" value="UniProtKB-SubCell"/>
</dbReference>
<dbReference type="GO" id="GO:0016052">
    <property type="term" value="P:carbohydrate catabolic process"/>
    <property type="evidence" value="ECO:0007669"/>
    <property type="project" value="TreeGrafter"/>
</dbReference>
<protein>
    <recommendedName>
        <fullName evidence="7">Deoxyribose-phosphate aldolase</fullName>
        <shortName evidence="7">DERA</shortName>
        <ecNumber evidence="7">4.1.2.4</ecNumber>
    </recommendedName>
    <alternativeName>
        <fullName evidence="7">2-deoxy-D-ribose 5-phosphate aldolase</fullName>
    </alternativeName>
    <alternativeName>
        <fullName evidence="7">Phosphodeoxyriboaldolase</fullName>
        <shortName evidence="7">Deoxyriboaldolase</shortName>
    </alternativeName>
</protein>
<comment type="caution">
    <text evidence="8">The sequence shown here is derived from an EMBL/GenBank/DDBJ whole genome shotgun (WGS) entry which is preliminary data.</text>
</comment>
<comment type="catalytic activity">
    <reaction evidence="5 7">
        <text>2-deoxy-D-ribose 5-phosphate = D-glyceraldehyde 3-phosphate + acetaldehyde</text>
        <dbReference type="Rhea" id="RHEA:12821"/>
        <dbReference type="ChEBI" id="CHEBI:15343"/>
        <dbReference type="ChEBI" id="CHEBI:59776"/>
        <dbReference type="ChEBI" id="CHEBI:62877"/>
        <dbReference type="EC" id="4.1.2.4"/>
    </reaction>
</comment>
<dbReference type="AlphaFoldDB" id="A0A1M3KX08"/>
<evidence type="ECO:0000256" key="6">
    <source>
        <dbReference type="ARBA" id="ARBA00056337"/>
    </source>
</evidence>
<dbReference type="EMBL" id="MKVH01000024">
    <property type="protein sequence ID" value="OJX56920.1"/>
    <property type="molecule type" value="Genomic_DNA"/>
</dbReference>
<evidence type="ECO:0000256" key="5">
    <source>
        <dbReference type="ARBA" id="ARBA00048791"/>
    </source>
</evidence>
<comment type="subcellular location">
    <subcellularLocation>
        <location evidence="7">Cytoplasm</location>
    </subcellularLocation>
</comment>
<organism evidence="8 9">
    <name type="scientific">Candidatus Kapaibacterium thiocyanatum</name>
    <dbReference type="NCBI Taxonomy" id="1895771"/>
    <lineage>
        <taxon>Bacteria</taxon>
        <taxon>Pseudomonadati</taxon>
        <taxon>Candidatus Kapaibacteriota</taxon>
        <taxon>Candidatus Kapaibacteriia</taxon>
        <taxon>Candidatus Kapaibacteriales</taxon>
        <taxon>Candidatus Kapaibacteriaceae</taxon>
        <taxon>Candidatus Kapaibacterium</taxon>
    </lineage>
</organism>
<reference evidence="8 9" key="1">
    <citation type="submission" date="2016-09" db="EMBL/GenBank/DDBJ databases">
        <title>Genome-resolved meta-omics ties microbial dynamics to process performance in biotechnology for thiocyanate degradation.</title>
        <authorList>
            <person name="Kantor R.S."/>
            <person name="Huddy R.J."/>
            <person name="Iyer R."/>
            <person name="Thomas B.C."/>
            <person name="Brown C.T."/>
            <person name="Anantharaman K."/>
            <person name="Tringe S."/>
            <person name="Hettich R.L."/>
            <person name="Harrison S.T."/>
            <person name="Banfield J.F."/>
        </authorList>
    </citation>
    <scope>NUCLEOTIDE SEQUENCE [LARGE SCALE GENOMIC DNA]</scope>
    <source>
        <strain evidence="8">59-99</strain>
    </source>
</reference>
<evidence type="ECO:0000256" key="2">
    <source>
        <dbReference type="ARBA" id="ARBA00022490"/>
    </source>
</evidence>
<dbReference type="InterPro" id="IPR013785">
    <property type="entry name" value="Aldolase_TIM"/>
</dbReference>
<dbReference type="CDD" id="cd00959">
    <property type="entry name" value="DeoC"/>
    <property type="match status" value="1"/>
</dbReference>
<dbReference type="InterPro" id="IPR002915">
    <property type="entry name" value="DeoC/FbaB/LacD_aldolase"/>
</dbReference>
<evidence type="ECO:0000313" key="8">
    <source>
        <dbReference type="EMBL" id="OJX56920.1"/>
    </source>
</evidence>
<evidence type="ECO:0000313" key="9">
    <source>
        <dbReference type="Proteomes" id="UP000184233"/>
    </source>
</evidence>
<dbReference type="PIRSF" id="PIRSF001357">
    <property type="entry name" value="DeoC"/>
    <property type="match status" value="1"/>
</dbReference>
<evidence type="ECO:0000256" key="7">
    <source>
        <dbReference type="HAMAP-Rule" id="MF_00114"/>
    </source>
</evidence>
<dbReference type="GO" id="GO:0006018">
    <property type="term" value="P:2-deoxyribose 1-phosphate catabolic process"/>
    <property type="evidence" value="ECO:0007669"/>
    <property type="project" value="UniProtKB-UniRule"/>
</dbReference>
<dbReference type="GO" id="GO:0004139">
    <property type="term" value="F:deoxyribose-phosphate aldolase activity"/>
    <property type="evidence" value="ECO:0007669"/>
    <property type="project" value="UniProtKB-UniRule"/>
</dbReference>
<dbReference type="InterPro" id="IPR028581">
    <property type="entry name" value="DeoC_typeI"/>
</dbReference>
<proteinExistence type="inferred from homology"/>
<dbReference type="NCBIfam" id="TIGR00126">
    <property type="entry name" value="deoC"/>
    <property type="match status" value="1"/>
</dbReference>
<feature type="active site" description="Proton donor/acceptor" evidence="7">
    <location>
        <position position="182"/>
    </location>
</feature>
<name>A0A1M3KX08_9BACT</name>
<dbReference type="Proteomes" id="UP000184233">
    <property type="component" value="Unassembled WGS sequence"/>
</dbReference>
<dbReference type="UniPathway" id="UPA00002">
    <property type="reaction ID" value="UER00468"/>
</dbReference>
<keyword evidence="3 7" id="KW-0456">Lyase</keyword>
<accession>A0A1M3KX08</accession>
<dbReference type="STRING" id="1895771.BGO89_10375"/>
<feature type="active site" description="Schiff-base intermediate with acetaldehyde" evidence="7">
    <location>
        <position position="153"/>
    </location>
</feature>
<dbReference type="PANTHER" id="PTHR10889:SF1">
    <property type="entry name" value="DEOXYRIBOSE-PHOSPHATE ALDOLASE"/>
    <property type="match status" value="1"/>
</dbReference>
<comment type="function">
    <text evidence="6 7">Catalyzes a reversible aldol reaction between acetaldehyde and D-glyceraldehyde 3-phosphate to generate 2-deoxy-D-ribose 5-phosphate.</text>
</comment>
<comment type="pathway">
    <text evidence="7">Carbohydrate degradation; 2-deoxy-D-ribose 1-phosphate degradation; D-glyceraldehyde 3-phosphate and acetaldehyde from 2-deoxy-alpha-D-ribose 1-phosphate: step 2/2.</text>
</comment>
<dbReference type="PANTHER" id="PTHR10889">
    <property type="entry name" value="DEOXYRIBOSE-PHOSPHATE ALDOLASE"/>
    <property type="match status" value="1"/>
</dbReference>
<dbReference type="Pfam" id="PF01791">
    <property type="entry name" value="DeoC"/>
    <property type="match status" value="1"/>
</dbReference>
<dbReference type="EC" id="4.1.2.4" evidence="7"/>
<gene>
    <name evidence="7" type="primary">deoC</name>
    <name evidence="8" type="ORF">BGO89_10375</name>
</gene>
<dbReference type="InterPro" id="IPR011343">
    <property type="entry name" value="DeoC"/>
</dbReference>
<evidence type="ECO:0000256" key="4">
    <source>
        <dbReference type="ARBA" id="ARBA00023270"/>
    </source>
</evidence>
<dbReference type="SMART" id="SM01133">
    <property type="entry name" value="DeoC"/>
    <property type="match status" value="1"/>
</dbReference>
<dbReference type="Gene3D" id="3.20.20.70">
    <property type="entry name" value="Aldolase class I"/>
    <property type="match status" value="1"/>
</dbReference>
<comment type="similarity">
    <text evidence="1 7">Belongs to the DeoC/FbaB aldolase family. DeoC type 1 subfamily.</text>
</comment>
<evidence type="ECO:0000256" key="3">
    <source>
        <dbReference type="ARBA" id="ARBA00023239"/>
    </source>
</evidence>
<dbReference type="HAMAP" id="MF_00114">
    <property type="entry name" value="DeoC_type1"/>
    <property type="match status" value="1"/>
</dbReference>
<dbReference type="FunFam" id="3.20.20.70:FF:000044">
    <property type="entry name" value="Deoxyribose-phosphate aldolase"/>
    <property type="match status" value="1"/>
</dbReference>
<keyword evidence="2 7" id="KW-0963">Cytoplasm</keyword>
<evidence type="ECO:0000256" key="1">
    <source>
        <dbReference type="ARBA" id="ARBA00010936"/>
    </source>
</evidence>
<dbReference type="SUPFAM" id="SSF51569">
    <property type="entry name" value="Aldolase"/>
    <property type="match status" value="1"/>
</dbReference>